<dbReference type="Pfam" id="PF02609">
    <property type="entry name" value="Exonuc_VII_S"/>
    <property type="match status" value="1"/>
</dbReference>
<comment type="catalytic activity">
    <reaction evidence="6">
        <text>Exonucleolytic cleavage in either 5'- to 3'- or 3'- to 5'-direction to yield nucleoside 5'-phosphates.</text>
        <dbReference type="EC" id="3.1.11.6"/>
    </reaction>
</comment>
<evidence type="ECO:0000313" key="9">
    <source>
        <dbReference type="Proteomes" id="UP000294614"/>
    </source>
</evidence>
<dbReference type="OrthoDB" id="9800452at2"/>
<dbReference type="NCBIfam" id="TIGR01280">
    <property type="entry name" value="xseB"/>
    <property type="match status" value="1"/>
</dbReference>
<evidence type="ECO:0000256" key="7">
    <source>
        <dbReference type="SAM" id="Coils"/>
    </source>
</evidence>
<keyword evidence="7" id="KW-0175">Coiled coil</keyword>
<dbReference type="GO" id="GO:0009318">
    <property type="term" value="C:exodeoxyribonuclease VII complex"/>
    <property type="evidence" value="ECO:0007669"/>
    <property type="project" value="UniProtKB-UniRule"/>
</dbReference>
<dbReference type="SUPFAM" id="SSF116842">
    <property type="entry name" value="XseB-like"/>
    <property type="match status" value="1"/>
</dbReference>
<dbReference type="EC" id="3.1.11.6" evidence="6"/>
<dbReference type="RefSeq" id="WP_132872770.1">
    <property type="nucleotide sequence ID" value="NZ_JAJUHT010000004.1"/>
</dbReference>
<evidence type="ECO:0000313" key="8">
    <source>
        <dbReference type="EMBL" id="TCK62594.1"/>
    </source>
</evidence>
<dbReference type="PANTHER" id="PTHR34137">
    <property type="entry name" value="EXODEOXYRIBONUCLEASE 7 SMALL SUBUNIT"/>
    <property type="match status" value="1"/>
</dbReference>
<accession>A0A4R1KDH5</accession>
<comment type="similarity">
    <text evidence="1 6">Belongs to the XseB family.</text>
</comment>
<evidence type="ECO:0000256" key="3">
    <source>
        <dbReference type="ARBA" id="ARBA00022722"/>
    </source>
</evidence>
<dbReference type="Proteomes" id="UP000294614">
    <property type="component" value="Unassembled WGS sequence"/>
</dbReference>
<comment type="subunit">
    <text evidence="6">Heterooligomer composed of large and small subunits.</text>
</comment>
<protein>
    <recommendedName>
        <fullName evidence="6">Exodeoxyribonuclease 7 small subunit</fullName>
        <ecNumber evidence="6">3.1.11.6</ecNumber>
    </recommendedName>
    <alternativeName>
        <fullName evidence="6">Exodeoxyribonuclease VII small subunit</fullName>
        <shortName evidence="6">Exonuclease VII small subunit</shortName>
    </alternativeName>
</protein>
<proteinExistence type="inferred from homology"/>
<dbReference type="GO" id="GO:0005829">
    <property type="term" value="C:cytosol"/>
    <property type="evidence" value="ECO:0007669"/>
    <property type="project" value="TreeGrafter"/>
</dbReference>
<keyword evidence="2 6" id="KW-0963">Cytoplasm</keyword>
<dbReference type="GO" id="GO:0008855">
    <property type="term" value="F:exodeoxyribonuclease VII activity"/>
    <property type="evidence" value="ECO:0007669"/>
    <property type="project" value="UniProtKB-UniRule"/>
</dbReference>
<dbReference type="HAMAP" id="MF_00337">
    <property type="entry name" value="Exonuc_7_S"/>
    <property type="match status" value="1"/>
</dbReference>
<evidence type="ECO:0000256" key="6">
    <source>
        <dbReference type="HAMAP-Rule" id="MF_00337"/>
    </source>
</evidence>
<name>A0A4R1KDH5_9BACT</name>
<keyword evidence="3 6" id="KW-0540">Nuclease</keyword>
<comment type="caution">
    <text evidence="8">The sequence shown here is derived from an EMBL/GenBank/DDBJ whole genome shotgun (WGS) entry which is preliminary data.</text>
</comment>
<gene>
    <name evidence="6" type="primary">xseB</name>
    <name evidence="8" type="ORF">C8D98_1123</name>
</gene>
<keyword evidence="5 6" id="KW-0269">Exonuclease</keyword>
<comment type="subcellular location">
    <subcellularLocation>
        <location evidence="6">Cytoplasm</location>
    </subcellularLocation>
</comment>
<evidence type="ECO:0000256" key="2">
    <source>
        <dbReference type="ARBA" id="ARBA00022490"/>
    </source>
</evidence>
<dbReference type="PIRSF" id="PIRSF006488">
    <property type="entry name" value="Exonuc_VII_S"/>
    <property type="match status" value="1"/>
</dbReference>
<dbReference type="InterPro" id="IPR037004">
    <property type="entry name" value="Exonuc_VII_ssu_sf"/>
</dbReference>
<evidence type="ECO:0000256" key="1">
    <source>
        <dbReference type="ARBA" id="ARBA00009998"/>
    </source>
</evidence>
<dbReference type="Gene3D" id="1.10.287.1040">
    <property type="entry name" value="Exonuclease VII, small subunit"/>
    <property type="match status" value="1"/>
</dbReference>
<dbReference type="InterPro" id="IPR003761">
    <property type="entry name" value="Exonuc_VII_S"/>
</dbReference>
<organism evidence="8 9">
    <name type="scientific">Seleniivibrio woodruffii</name>
    <dbReference type="NCBI Taxonomy" id="1078050"/>
    <lineage>
        <taxon>Bacteria</taxon>
        <taxon>Pseudomonadati</taxon>
        <taxon>Deferribacterota</taxon>
        <taxon>Deferribacteres</taxon>
        <taxon>Deferribacterales</taxon>
        <taxon>Geovibrionaceae</taxon>
        <taxon>Seleniivibrio</taxon>
    </lineage>
</organism>
<dbReference type="EMBL" id="SMGG01000003">
    <property type="protein sequence ID" value="TCK62594.1"/>
    <property type="molecule type" value="Genomic_DNA"/>
</dbReference>
<dbReference type="GO" id="GO:0006308">
    <property type="term" value="P:DNA catabolic process"/>
    <property type="evidence" value="ECO:0007669"/>
    <property type="project" value="UniProtKB-UniRule"/>
</dbReference>
<keyword evidence="9" id="KW-1185">Reference proteome</keyword>
<dbReference type="AlphaFoldDB" id="A0A4R1KDH5"/>
<keyword evidence="4 6" id="KW-0378">Hydrolase</keyword>
<evidence type="ECO:0000256" key="4">
    <source>
        <dbReference type="ARBA" id="ARBA00022801"/>
    </source>
</evidence>
<dbReference type="PANTHER" id="PTHR34137:SF1">
    <property type="entry name" value="EXODEOXYRIBONUCLEASE 7 SMALL SUBUNIT"/>
    <property type="match status" value="1"/>
</dbReference>
<feature type="coiled-coil region" evidence="7">
    <location>
        <begin position="3"/>
        <end position="30"/>
    </location>
</feature>
<sequence>MSGEKFEQKLKKLEEIVEKLENGEVDIEENLKLFQEGMKLGKECRKMLDDIELKVSKVLSAEGDEVKTESFDEPL</sequence>
<evidence type="ECO:0000256" key="5">
    <source>
        <dbReference type="ARBA" id="ARBA00022839"/>
    </source>
</evidence>
<comment type="function">
    <text evidence="6">Bidirectionally degrades single-stranded DNA into large acid-insoluble oligonucleotides, which are then degraded further into small acid-soluble oligonucleotides.</text>
</comment>
<reference evidence="8 9" key="1">
    <citation type="submission" date="2019-03" db="EMBL/GenBank/DDBJ databases">
        <title>Genomic Encyclopedia of Type Strains, Phase IV (KMG-IV): sequencing the most valuable type-strain genomes for metagenomic binning, comparative biology and taxonomic classification.</title>
        <authorList>
            <person name="Goeker M."/>
        </authorList>
    </citation>
    <scope>NUCLEOTIDE SEQUENCE [LARGE SCALE GENOMIC DNA]</scope>
    <source>
        <strain evidence="8 9">DSM 24984</strain>
    </source>
</reference>